<name>A0AC34GDL3_9BILA</name>
<sequence length="107" mass="11555">RETLFAVATLKSNECLWISERNALVAANESLASRFKSLEAQFQSLEAGVEETLRGKNEQIALLEQTVNGLKGEVKSKKKSTAVQNLVSTITVLSDQFSSPGAKGAEN</sequence>
<organism evidence="1 2">
    <name type="scientific">Panagrolaimus sp. ES5</name>
    <dbReference type="NCBI Taxonomy" id="591445"/>
    <lineage>
        <taxon>Eukaryota</taxon>
        <taxon>Metazoa</taxon>
        <taxon>Ecdysozoa</taxon>
        <taxon>Nematoda</taxon>
        <taxon>Chromadorea</taxon>
        <taxon>Rhabditida</taxon>
        <taxon>Tylenchina</taxon>
        <taxon>Panagrolaimomorpha</taxon>
        <taxon>Panagrolaimoidea</taxon>
        <taxon>Panagrolaimidae</taxon>
        <taxon>Panagrolaimus</taxon>
    </lineage>
</organism>
<dbReference type="WBParaSite" id="ES5_v2.g27543.t1">
    <property type="protein sequence ID" value="ES5_v2.g27543.t1"/>
    <property type="gene ID" value="ES5_v2.g27543"/>
</dbReference>
<accession>A0AC34GDL3</accession>
<evidence type="ECO:0000313" key="1">
    <source>
        <dbReference type="Proteomes" id="UP000887579"/>
    </source>
</evidence>
<dbReference type="Proteomes" id="UP000887579">
    <property type="component" value="Unplaced"/>
</dbReference>
<evidence type="ECO:0000313" key="2">
    <source>
        <dbReference type="WBParaSite" id="ES5_v2.g27543.t1"/>
    </source>
</evidence>
<protein>
    <submittedName>
        <fullName evidence="2">Uncharacterized protein</fullName>
    </submittedName>
</protein>
<proteinExistence type="predicted"/>
<reference evidence="2" key="1">
    <citation type="submission" date="2022-11" db="UniProtKB">
        <authorList>
            <consortium name="WormBaseParasite"/>
        </authorList>
    </citation>
    <scope>IDENTIFICATION</scope>
</reference>